<protein>
    <submittedName>
        <fullName evidence="1">Uncharacterized protein</fullName>
    </submittedName>
</protein>
<evidence type="ECO:0000313" key="1">
    <source>
        <dbReference type="EMBL" id="KAK3285050.1"/>
    </source>
</evidence>
<sequence length="210" mass="23310">MLENQDKEPASAQEVEQGVYKRAYGDASAHGGPEERVICQASFYAVEGAVLLRAGGEAQLGAKVKVARPRVWYEHTVDHLASELSMVQLPRHFAQCSFGRPGTGTSPIEESVRMDGADVIVALTREKGRLRKQQMSIPWRAEVRLRELLGLWVRCRNVAWQRTAPGWTQQSVYWTSPGEIRLLGSDDTDLGAARGSGGYWNLQCLLISLM</sequence>
<reference evidence="1 2" key="1">
    <citation type="journal article" date="2015" name="Genome Biol. Evol.">
        <title>Comparative Genomics of a Bacterivorous Green Alga Reveals Evolutionary Causalities and Consequences of Phago-Mixotrophic Mode of Nutrition.</title>
        <authorList>
            <person name="Burns J.A."/>
            <person name="Paasch A."/>
            <person name="Narechania A."/>
            <person name="Kim E."/>
        </authorList>
    </citation>
    <scope>NUCLEOTIDE SEQUENCE [LARGE SCALE GENOMIC DNA]</scope>
    <source>
        <strain evidence="1 2">PLY_AMNH</strain>
    </source>
</reference>
<dbReference type="EMBL" id="LGRX02001983">
    <property type="protein sequence ID" value="KAK3285050.1"/>
    <property type="molecule type" value="Genomic_DNA"/>
</dbReference>
<dbReference type="Proteomes" id="UP001190700">
    <property type="component" value="Unassembled WGS sequence"/>
</dbReference>
<evidence type="ECO:0000313" key="2">
    <source>
        <dbReference type="Proteomes" id="UP001190700"/>
    </source>
</evidence>
<dbReference type="AlphaFoldDB" id="A0AAE0LHK4"/>
<organism evidence="1 2">
    <name type="scientific">Cymbomonas tetramitiformis</name>
    <dbReference type="NCBI Taxonomy" id="36881"/>
    <lineage>
        <taxon>Eukaryota</taxon>
        <taxon>Viridiplantae</taxon>
        <taxon>Chlorophyta</taxon>
        <taxon>Pyramimonadophyceae</taxon>
        <taxon>Pyramimonadales</taxon>
        <taxon>Pyramimonadaceae</taxon>
        <taxon>Cymbomonas</taxon>
    </lineage>
</organism>
<comment type="caution">
    <text evidence="1">The sequence shown here is derived from an EMBL/GenBank/DDBJ whole genome shotgun (WGS) entry which is preliminary data.</text>
</comment>
<gene>
    <name evidence="1" type="ORF">CYMTET_7325</name>
</gene>
<proteinExistence type="predicted"/>
<keyword evidence="2" id="KW-1185">Reference proteome</keyword>
<accession>A0AAE0LHK4</accession>
<name>A0AAE0LHK4_9CHLO</name>